<gene>
    <name evidence="1" type="ORF">HHI36_010274</name>
</gene>
<name>A0ABD2MID1_9CUCU</name>
<protein>
    <submittedName>
        <fullName evidence="1">Uncharacterized protein</fullName>
    </submittedName>
</protein>
<dbReference type="AlphaFoldDB" id="A0ABD2MID1"/>
<evidence type="ECO:0000313" key="2">
    <source>
        <dbReference type="Proteomes" id="UP001516400"/>
    </source>
</evidence>
<organism evidence="1 2">
    <name type="scientific">Cryptolaemus montrouzieri</name>
    <dbReference type="NCBI Taxonomy" id="559131"/>
    <lineage>
        <taxon>Eukaryota</taxon>
        <taxon>Metazoa</taxon>
        <taxon>Ecdysozoa</taxon>
        <taxon>Arthropoda</taxon>
        <taxon>Hexapoda</taxon>
        <taxon>Insecta</taxon>
        <taxon>Pterygota</taxon>
        <taxon>Neoptera</taxon>
        <taxon>Endopterygota</taxon>
        <taxon>Coleoptera</taxon>
        <taxon>Polyphaga</taxon>
        <taxon>Cucujiformia</taxon>
        <taxon>Coccinelloidea</taxon>
        <taxon>Coccinellidae</taxon>
        <taxon>Scymninae</taxon>
        <taxon>Scymnini</taxon>
        <taxon>Cryptolaemus</taxon>
    </lineage>
</organism>
<proteinExistence type="predicted"/>
<comment type="caution">
    <text evidence="1">The sequence shown here is derived from an EMBL/GenBank/DDBJ whole genome shotgun (WGS) entry which is preliminary data.</text>
</comment>
<dbReference type="EMBL" id="JABFTP020000001">
    <property type="protein sequence ID" value="KAL3266088.1"/>
    <property type="molecule type" value="Genomic_DNA"/>
</dbReference>
<sequence>MQKNHKLDSSRSEPVKLKFGIDQLLAEDSKPKSSQNIGVESEKNVQNAEIQIPCVDCVASVFHCCRLDTGSECNTSNVPNFFGCHFGYESSSTNVYHVDPIRPFPTRPSKFFVDLMRSLQNFD</sequence>
<keyword evidence="2" id="KW-1185">Reference proteome</keyword>
<reference evidence="1 2" key="1">
    <citation type="journal article" date="2021" name="BMC Biol.">
        <title>Horizontally acquired antibacterial genes associated with adaptive radiation of ladybird beetles.</title>
        <authorList>
            <person name="Li H.S."/>
            <person name="Tang X.F."/>
            <person name="Huang Y.H."/>
            <person name="Xu Z.Y."/>
            <person name="Chen M.L."/>
            <person name="Du X.Y."/>
            <person name="Qiu B.Y."/>
            <person name="Chen P.T."/>
            <person name="Zhang W."/>
            <person name="Slipinski A."/>
            <person name="Escalona H.E."/>
            <person name="Waterhouse R.M."/>
            <person name="Zwick A."/>
            <person name="Pang H."/>
        </authorList>
    </citation>
    <scope>NUCLEOTIDE SEQUENCE [LARGE SCALE GENOMIC DNA]</scope>
    <source>
        <strain evidence="1">SYSU2018</strain>
    </source>
</reference>
<evidence type="ECO:0000313" key="1">
    <source>
        <dbReference type="EMBL" id="KAL3266088.1"/>
    </source>
</evidence>
<dbReference type="Proteomes" id="UP001516400">
    <property type="component" value="Unassembled WGS sequence"/>
</dbReference>
<accession>A0ABD2MID1</accession>